<dbReference type="GO" id="GO:0006352">
    <property type="term" value="P:DNA-templated transcription initiation"/>
    <property type="evidence" value="ECO:0007669"/>
    <property type="project" value="InterPro"/>
</dbReference>
<dbReference type="Proteomes" id="UP000269352">
    <property type="component" value="Unassembled WGS sequence"/>
</dbReference>
<accession>A0A388TDP6</accession>
<gene>
    <name evidence="2" type="ORF">NO1_1832</name>
</gene>
<evidence type="ECO:0000313" key="3">
    <source>
        <dbReference type="Proteomes" id="UP000269352"/>
    </source>
</evidence>
<evidence type="ECO:0000259" key="1">
    <source>
        <dbReference type="Pfam" id="PF04542"/>
    </source>
</evidence>
<organism evidence="2 3">
    <name type="scientific">Termititenax aidoneus</name>
    <dbReference type="NCBI Taxonomy" id="2218524"/>
    <lineage>
        <taxon>Bacteria</taxon>
        <taxon>Bacillati</taxon>
        <taxon>Candidatus Margulisiibacteriota</taxon>
        <taxon>Candidatus Termititenacia</taxon>
        <taxon>Candidatus Termititenacales</taxon>
        <taxon>Candidatus Termititenacaceae</taxon>
        <taxon>Candidatus Termititenax</taxon>
    </lineage>
</organism>
<proteinExistence type="predicted"/>
<dbReference type="AlphaFoldDB" id="A0A388TDP6"/>
<dbReference type="EMBL" id="BGZN01000070">
    <property type="protein sequence ID" value="GBR74702.1"/>
    <property type="molecule type" value="Genomic_DNA"/>
</dbReference>
<dbReference type="Pfam" id="PF04542">
    <property type="entry name" value="Sigma70_r2"/>
    <property type="match status" value="1"/>
</dbReference>
<dbReference type="InterPro" id="IPR007627">
    <property type="entry name" value="RNA_pol_sigma70_r2"/>
</dbReference>
<keyword evidence="3" id="KW-1185">Reference proteome</keyword>
<evidence type="ECO:0000313" key="2">
    <source>
        <dbReference type="EMBL" id="GBR74702.1"/>
    </source>
</evidence>
<dbReference type="SUPFAM" id="SSF88946">
    <property type="entry name" value="Sigma2 domain of RNA polymerase sigma factors"/>
    <property type="match status" value="1"/>
</dbReference>
<feature type="domain" description="RNA polymerase sigma-70 region 2" evidence="1">
    <location>
        <begin position="37"/>
        <end position="86"/>
    </location>
</feature>
<comment type="caution">
    <text evidence="2">The sequence shown here is derived from an EMBL/GenBank/DDBJ whole genome shotgun (WGS) entry which is preliminary data.</text>
</comment>
<protein>
    <submittedName>
        <fullName evidence="2">RNA polymerase sigma factor sigma-70 family</fullName>
    </submittedName>
</protein>
<dbReference type="GO" id="GO:0003700">
    <property type="term" value="F:DNA-binding transcription factor activity"/>
    <property type="evidence" value="ECO:0007669"/>
    <property type="project" value="InterPro"/>
</dbReference>
<dbReference type="Gene3D" id="1.10.1740.10">
    <property type="match status" value="1"/>
</dbReference>
<dbReference type="InterPro" id="IPR013325">
    <property type="entry name" value="RNA_pol_sigma_r2"/>
</dbReference>
<reference evidence="2 3" key="1">
    <citation type="journal article" date="2019" name="ISME J.">
        <title>Genome analyses of uncultured TG2/ZB3 bacteria in 'Margulisbacteria' specifically attached to ectosymbiotic spirochetes of protists in the termite gut.</title>
        <authorList>
            <person name="Utami Y.D."/>
            <person name="Kuwahara H."/>
            <person name="Igai K."/>
            <person name="Murakami T."/>
            <person name="Sugaya K."/>
            <person name="Morikawa T."/>
            <person name="Nagura Y."/>
            <person name="Yuki M."/>
            <person name="Deevong P."/>
            <person name="Inoue T."/>
            <person name="Kihara K."/>
            <person name="Lo N."/>
            <person name="Yamada A."/>
            <person name="Ohkuma M."/>
            <person name="Hongoh Y."/>
        </authorList>
    </citation>
    <scope>NUCLEOTIDE SEQUENCE [LARGE SCALE GENOMIC DNA]</scope>
    <source>
        <strain evidence="2">NkOx7-01</strain>
    </source>
</reference>
<sequence>MISTEPITVKYDGVFTDKETNIMRKLVYQAKEKYRSLRNEQLDDLMQELAIHAYRAKQKFIPNKTDCSFLTFLYVVLERRLKEMIRFQMCHKRSAALHQTDISELEPFLQEPEQDNDYVIDQMRFAEMLPRRNKKIFKYMLADLTQEAIAKKMRKSASEMYYEIQDTRQLLVTLRKLGGGISVCLI</sequence>
<name>A0A388TDP6_TERA1</name>
<dbReference type="InterPro" id="IPR014284">
    <property type="entry name" value="RNA_pol_sigma-70_dom"/>
</dbReference>
<dbReference type="NCBIfam" id="TIGR02937">
    <property type="entry name" value="sigma70-ECF"/>
    <property type="match status" value="1"/>
</dbReference>